<dbReference type="PATRIC" id="fig|1007676.4.peg.595"/>
<dbReference type="InterPro" id="IPR011990">
    <property type="entry name" value="TPR-like_helical_dom_sf"/>
</dbReference>
<dbReference type="CDD" id="cd00093">
    <property type="entry name" value="HTH_XRE"/>
    <property type="match status" value="1"/>
</dbReference>
<dbReference type="InterPro" id="IPR010982">
    <property type="entry name" value="Lambda_DNA-bd_dom_sf"/>
</dbReference>
<dbReference type="SMART" id="SM00530">
    <property type="entry name" value="HTH_XRE"/>
    <property type="match status" value="1"/>
</dbReference>
<feature type="domain" description="HTH cro/C1-type" evidence="1">
    <location>
        <begin position="7"/>
        <end position="60"/>
    </location>
</feature>
<accession>A0A0H4QE12</accession>
<dbReference type="AlphaFoldDB" id="A0A0H4QE12"/>
<dbReference type="STRING" id="1007676.ABM34_02875"/>
<dbReference type="InterPro" id="IPR001387">
    <property type="entry name" value="Cro/C1-type_HTH"/>
</dbReference>
<dbReference type="OrthoDB" id="1150409at2"/>
<dbReference type="RefSeq" id="WP_048703166.1">
    <property type="nucleotide sequence ID" value="NZ_CP012034.1"/>
</dbReference>
<dbReference type="Proteomes" id="UP000036106">
    <property type="component" value="Chromosome"/>
</dbReference>
<dbReference type="Pfam" id="PF01381">
    <property type="entry name" value="HTH_3"/>
    <property type="match status" value="1"/>
</dbReference>
<evidence type="ECO:0000313" key="2">
    <source>
        <dbReference type="EMBL" id="AKP66599.1"/>
    </source>
</evidence>
<dbReference type="SUPFAM" id="SSF47413">
    <property type="entry name" value="lambda repressor-like DNA-binding domains"/>
    <property type="match status" value="1"/>
</dbReference>
<dbReference type="EMBL" id="CP012034">
    <property type="protein sequence ID" value="AKP66599.1"/>
    <property type="molecule type" value="Genomic_DNA"/>
</dbReference>
<organism evidence="2 3">
    <name type="scientific">Companilactobacillus ginsenosidimutans</name>
    <dbReference type="NCBI Taxonomy" id="1007676"/>
    <lineage>
        <taxon>Bacteria</taxon>
        <taxon>Bacillati</taxon>
        <taxon>Bacillota</taxon>
        <taxon>Bacilli</taxon>
        <taxon>Lactobacillales</taxon>
        <taxon>Lactobacillaceae</taxon>
        <taxon>Companilactobacillus</taxon>
    </lineage>
</organism>
<reference evidence="3" key="1">
    <citation type="submission" date="2015-07" db="EMBL/GenBank/DDBJ databases">
        <title>Lactobacillus ginsenosidimutans/EMML 3141/ whole genome sequencing.</title>
        <authorList>
            <person name="Kim M.K."/>
            <person name="Im W.-T."/>
            <person name="Srinivasan S."/>
            <person name="Lee J.-J."/>
        </authorList>
    </citation>
    <scope>NUCLEOTIDE SEQUENCE [LARGE SCALE GENOMIC DNA]</scope>
    <source>
        <strain evidence="3">EMML 3041</strain>
    </source>
</reference>
<gene>
    <name evidence="2" type="ORF">ABM34_02875</name>
</gene>
<dbReference type="SUPFAM" id="SSF48452">
    <property type="entry name" value="TPR-like"/>
    <property type="match status" value="1"/>
</dbReference>
<dbReference type="GO" id="GO:0003677">
    <property type="term" value="F:DNA binding"/>
    <property type="evidence" value="ECO:0007669"/>
    <property type="project" value="InterPro"/>
</dbReference>
<dbReference type="KEGG" id="lgn:ABM34_02875"/>
<name>A0A0H4QE12_9LACO</name>
<dbReference type="Gene3D" id="1.25.40.10">
    <property type="entry name" value="Tetratricopeptide repeat domain"/>
    <property type="match status" value="1"/>
</dbReference>
<sequence>MFIGSKFKSTRIKLNMNQSDLSKGICTQAVISKLENQNTPPSIDILIQLCQRLQLTLNDVYSEFSKLPSKNLISDKIDEMDQKIQSKDFSSITEIISSIDQDNLSGEQIAHLHFQLGKVAALNHNFDEAIFQYNYSLQVINNRTIVFWKFLSYIGLANIYESKQAHDKVAYYYQLAYKYINEIDSKQDILYFYFLEAINSLAQFYFNEKNFDKCSALIQIGLKPHNGYLSAKFTDNLYYLSASTALQNPEADKTTLSHDLTMAIAFADYNKNQFLLDKINQLMQQYNIRELKIKP</sequence>
<evidence type="ECO:0000313" key="3">
    <source>
        <dbReference type="Proteomes" id="UP000036106"/>
    </source>
</evidence>
<proteinExistence type="predicted"/>
<dbReference type="PROSITE" id="PS50943">
    <property type="entry name" value="HTH_CROC1"/>
    <property type="match status" value="1"/>
</dbReference>
<keyword evidence="3" id="KW-1185">Reference proteome</keyword>
<evidence type="ECO:0000259" key="1">
    <source>
        <dbReference type="PROSITE" id="PS50943"/>
    </source>
</evidence>
<protein>
    <recommendedName>
        <fullName evidence="1">HTH cro/C1-type domain-containing protein</fullName>
    </recommendedName>
</protein>